<dbReference type="AlphaFoldDB" id="A0A8J3VDZ3"/>
<proteinExistence type="predicted"/>
<reference evidence="1" key="1">
    <citation type="submission" date="2021-01" db="EMBL/GenBank/DDBJ databases">
        <title>Whole genome shotgun sequence of Rhizocola hellebori NBRC 109834.</title>
        <authorList>
            <person name="Komaki H."/>
            <person name="Tamura T."/>
        </authorList>
    </citation>
    <scope>NUCLEOTIDE SEQUENCE</scope>
    <source>
        <strain evidence="1">NBRC 109834</strain>
    </source>
</reference>
<keyword evidence="2" id="KW-1185">Reference proteome</keyword>
<accession>A0A8J3VDZ3</accession>
<dbReference type="Proteomes" id="UP000612899">
    <property type="component" value="Unassembled WGS sequence"/>
</dbReference>
<evidence type="ECO:0000313" key="1">
    <source>
        <dbReference type="EMBL" id="GIH02861.1"/>
    </source>
</evidence>
<dbReference type="InterPro" id="IPR011990">
    <property type="entry name" value="TPR-like_helical_dom_sf"/>
</dbReference>
<gene>
    <name evidence="1" type="ORF">Rhe02_09280</name>
</gene>
<name>A0A8J3VDZ3_9ACTN</name>
<evidence type="ECO:0000313" key="2">
    <source>
        <dbReference type="Proteomes" id="UP000612899"/>
    </source>
</evidence>
<sequence>MLWAQLGDISRAEELALALGPDVEVIRALANASVGARSVDLAEEADRLAHDALERFRQARLVDNAFDNHRTYALADLVRAYTHASDWKGVQRLVRLASKDTRGILGQALEDLIDTLVRGRKLAVAEEIARVIKDPGERNRAFARIAEASILDGDANSAIRLVEGIGDATVRVRALGAVSRILSQTDMHVAAGLMREAEVTARKIQHFWPRVMALADVAEAMATIEPDTSDRLASEVEECTPRMMPESTRGFAAVALIAIALKRQRFGRIRELMNLCPEANGRSYAAALTVNMLLNIGRFREASSIAKLIEEPYQQAKAYHALSRALTLQQSGKPQCVWQQP</sequence>
<protein>
    <submittedName>
        <fullName evidence="1">Uncharacterized protein</fullName>
    </submittedName>
</protein>
<dbReference type="Gene3D" id="1.25.40.10">
    <property type="entry name" value="Tetratricopeptide repeat domain"/>
    <property type="match status" value="1"/>
</dbReference>
<comment type="caution">
    <text evidence="1">The sequence shown here is derived from an EMBL/GenBank/DDBJ whole genome shotgun (WGS) entry which is preliminary data.</text>
</comment>
<organism evidence="1 2">
    <name type="scientific">Rhizocola hellebori</name>
    <dbReference type="NCBI Taxonomy" id="1392758"/>
    <lineage>
        <taxon>Bacteria</taxon>
        <taxon>Bacillati</taxon>
        <taxon>Actinomycetota</taxon>
        <taxon>Actinomycetes</taxon>
        <taxon>Micromonosporales</taxon>
        <taxon>Micromonosporaceae</taxon>
        <taxon>Rhizocola</taxon>
    </lineage>
</organism>
<dbReference type="EMBL" id="BONY01000004">
    <property type="protein sequence ID" value="GIH02861.1"/>
    <property type="molecule type" value="Genomic_DNA"/>
</dbReference>